<dbReference type="SUPFAM" id="SSF82693">
    <property type="entry name" value="Multidrug efflux transporter AcrB pore domain, PN1, PN2, PC1 and PC2 subdomains"/>
    <property type="match status" value="2"/>
</dbReference>
<dbReference type="PRINTS" id="PR00702">
    <property type="entry name" value="ACRIFLAVINRP"/>
</dbReference>
<feature type="transmembrane region" description="Helical" evidence="1">
    <location>
        <begin position="577"/>
        <end position="596"/>
    </location>
</feature>
<sequence length="1080" mass="126710">MLNDIIKFCLKNRLLIVAVYVVLLLWWGFTLTKLPIDVLPDLNRPTVTIFAEKEWLSPEEIENLVTFPIERWINGSPWITSIRSVSSIWLWIINVEFDWWSDIYRNRQIITEKLQSINLPKNSKTTLGPTTSLLWEIVWWGLSSPKWTVSPMELRSIADWTIRQRLLTIPWVANVLVMWWEAKQYQVLVKPEKLIQYGITIDEVLKSIEQSNENRWWGFLIEWSKESPIRIIWRTNLASEIKKVVVKNVPLWQAQIAWGGSMWGGGAGVNYSDLKTISVWDVADVIFAPDPNRRWDALIAWEPWVILRIIKQPDVNTLELTKNIDAAFEDLQKNMPKDTILTSDIFKQQWFIEWWLSNVEEALRDSAIMVLIILSLFLMNVRTTAITLTAIPISILITFIIFKFMWLWINVMTLGWLVVAIWELVDDAIVDVENVFRRLRENSLLPSDQRRKSLTVIYEASSEVRNSIVYATILVVVVFLPLLFLPWVDGKLLAPIWTAYILSLISSLFVSLTIVPVLCYYLLPKYIQRRSDKLKFDPEENKNLPIWFERDDTAMIKKVKNWALFPIHFSLKHPKKILIWALSSIVITVTLFMQAWKEWLPTFNEPTYTTMMYAPIWSSLEYTKNMVKEVSAKVLNVKWVKSFAATVGRADADAHASGVNSSEFEIWIDTDIAKKKDIENDIQAIYDSYKWKALFTLWQPITHRLQMLISWVRAPIVLKLYWKDLDTLQTQAQNVLAAMKKTPWVINAQVEQELKVPQVAIYTDRDASLYNWVNIWMMNEQLEMSFMWMQATEVLDWNERYPIIVKYDPSWKWEMAALGNTLVPSWYEKPVTLNQLSVIQKTEWQNAISHDWAQRRIIISWFVKDRDVVSVVEEIKANIGNIKMPDGYFVSYEWDYKNQKEASQRLFLISIIVIIWVTAILYWHFRSMLLVWQIFLDVFTAFLGWMIAIAITWNVVSTAHLVWFISLIWIVSRNGIMLLSHYLHLLKVDKMEWSEEMVIKWSLERVTPVMMTALTASLALIPLLIAWDATWKEFLNPLATVIFGWIILSTIVELFIRPWVFYAFGKKAAHDSINFSKEDI</sequence>
<feature type="transmembrane region" description="Helical" evidence="1">
    <location>
        <begin position="961"/>
        <end position="985"/>
    </location>
</feature>
<feature type="transmembrane region" description="Helical" evidence="1">
    <location>
        <begin position="386"/>
        <end position="408"/>
    </location>
</feature>
<feature type="transmembrane region" description="Helical" evidence="1">
    <location>
        <begin position="1006"/>
        <end position="1026"/>
    </location>
</feature>
<dbReference type="AlphaFoldDB" id="K2FWA4"/>
<comment type="caution">
    <text evidence="2">The sequence shown here is derived from an EMBL/GenBank/DDBJ whole genome shotgun (WGS) entry which is preliminary data.</text>
</comment>
<dbReference type="GO" id="GO:0042910">
    <property type="term" value="F:xenobiotic transmembrane transporter activity"/>
    <property type="evidence" value="ECO:0007669"/>
    <property type="project" value="TreeGrafter"/>
</dbReference>
<accession>K2FWA4</accession>
<reference evidence="2" key="1">
    <citation type="journal article" date="2012" name="Science">
        <title>Fermentation, hydrogen, and sulfur metabolism in multiple uncultivated bacterial phyla.</title>
        <authorList>
            <person name="Wrighton K.C."/>
            <person name="Thomas B.C."/>
            <person name="Sharon I."/>
            <person name="Miller C.S."/>
            <person name="Castelle C.J."/>
            <person name="VerBerkmoes N.C."/>
            <person name="Wilkins M.J."/>
            <person name="Hettich R.L."/>
            <person name="Lipton M.S."/>
            <person name="Williams K.H."/>
            <person name="Long P.E."/>
            <person name="Banfield J.F."/>
        </authorList>
    </citation>
    <scope>NUCLEOTIDE SEQUENCE [LARGE SCALE GENOMIC DNA]</scope>
</reference>
<dbReference type="PANTHER" id="PTHR32063">
    <property type="match status" value="1"/>
</dbReference>
<dbReference type="Gene3D" id="3.30.70.1320">
    <property type="entry name" value="Multidrug efflux transporter AcrB pore domain like"/>
    <property type="match status" value="1"/>
</dbReference>
<dbReference type="InterPro" id="IPR027463">
    <property type="entry name" value="AcrB_DN_DC_subdom"/>
</dbReference>
<keyword evidence="1" id="KW-1133">Transmembrane helix</keyword>
<name>K2FWA4_9BACT</name>
<organism evidence="2">
    <name type="scientific">uncultured bacterium</name>
    <name type="common">gcode 4</name>
    <dbReference type="NCBI Taxonomy" id="1234023"/>
    <lineage>
        <taxon>Bacteria</taxon>
        <taxon>environmental samples</taxon>
    </lineage>
</organism>
<evidence type="ECO:0008006" key="3">
    <source>
        <dbReference type="Google" id="ProtNLM"/>
    </source>
</evidence>
<feature type="transmembrane region" description="Helical" evidence="1">
    <location>
        <begin position="500"/>
        <end position="523"/>
    </location>
</feature>
<feature type="transmembrane region" description="Helical" evidence="1">
    <location>
        <begin position="906"/>
        <end position="925"/>
    </location>
</feature>
<dbReference type="Gene3D" id="3.30.70.1440">
    <property type="entry name" value="Multidrug efflux transporter AcrB pore domain"/>
    <property type="match status" value="1"/>
</dbReference>
<keyword evidence="1" id="KW-0472">Membrane</keyword>
<evidence type="ECO:0000313" key="2">
    <source>
        <dbReference type="EMBL" id="EKE27263.1"/>
    </source>
</evidence>
<evidence type="ECO:0000256" key="1">
    <source>
        <dbReference type="SAM" id="Phobius"/>
    </source>
</evidence>
<dbReference type="Pfam" id="PF00873">
    <property type="entry name" value="ACR_tran"/>
    <property type="match status" value="1"/>
</dbReference>
<feature type="transmembrane region" description="Helical" evidence="1">
    <location>
        <begin position="468"/>
        <end position="488"/>
    </location>
</feature>
<feature type="transmembrane region" description="Helical" evidence="1">
    <location>
        <begin position="934"/>
        <end position="955"/>
    </location>
</feature>
<dbReference type="PANTHER" id="PTHR32063:SF4">
    <property type="entry name" value="SLR6043 PROTEIN"/>
    <property type="match status" value="1"/>
</dbReference>
<dbReference type="GO" id="GO:0005886">
    <property type="term" value="C:plasma membrane"/>
    <property type="evidence" value="ECO:0007669"/>
    <property type="project" value="TreeGrafter"/>
</dbReference>
<dbReference type="SUPFAM" id="SSF82866">
    <property type="entry name" value="Multidrug efflux transporter AcrB transmembrane domain"/>
    <property type="match status" value="2"/>
</dbReference>
<keyword evidence="1" id="KW-0812">Transmembrane</keyword>
<feature type="transmembrane region" description="Helical" evidence="1">
    <location>
        <begin position="12"/>
        <end position="29"/>
    </location>
</feature>
<dbReference type="Gene3D" id="3.30.2090.10">
    <property type="entry name" value="Multidrug efflux transporter AcrB TolC docking domain, DN and DC subdomains"/>
    <property type="match status" value="2"/>
</dbReference>
<proteinExistence type="predicted"/>
<dbReference type="Gene3D" id="3.30.70.1430">
    <property type="entry name" value="Multidrug efflux transporter AcrB pore domain"/>
    <property type="match status" value="2"/>
</dbReference>
<dbReference type="InterPro" id="IPR001036">
    <property type="entry name" value="Acrflvin-R"/>
</dbReference>
<dbReference type="EMBL" id="AMFJ01000505">
    <property type="protein sequence ID" value="EKE27263.1"/>
    <property type="molecule type" value="Genomic_DNA"/>
</dbReference>
<protein>
    <recommendedName>
        <fullName evidence="3">Acriflavin resistance protein</fullName>
    </recommendedName>
</protein>
<dbReference type="Gene3D" id="1.20.1640.10">
    <property type="entry name" value="Multidrug efflux transporter AcrB transmembrane domain"/>
    <property type="match status" value="2"/>
</dbReference>
<dbReference type="SUPFAM" id="SSF82714">
    <property type="entry name" value="Multidrug efflux transporter AcrB TolC docking domain, DN and DC subdomains"/>
    <property type="match status" value="1"/>
</dbReference>
<gene>
    <name evidence="2" type="ORF">ACD_3C00231G0001</name>
</gene>
<feature type="transmembrane region" description="Helical" evidence="1">
    <location>
        <begin position="1038"/>
        <end position="1056"/>
    </location>
</feature>